<evidence type="ECO:0000313" key="1">
    <source>
        <dbReference type="EMBL" id="KZT25496.1"/>
    </source>
</evidence>
<proteinExistence type="predicted"/>
<accession>A0A165SQ44</accession>
<gene>
    <name evidence="1" type="ORF">NEOLEDRAFT_346092</name>
</gene>
<organism evidence="1 2">
    <name type="scientific">Neolentinus lepideus HHB14362 ss-1</name>
    <dbReference type="NCBI Taxonomy" id="1314782"/>
    <lineage>
        <taxon>Eukaryota</taxon>
        <taxon>Fungi</taxon>
        <taxon>Dikarya</taxon>
        <taxon>Basidiomycota</taxon>
        <taxon>Agaricomycotina</taxon>
        <taxon>Agaricomycetes</taxon>
        <taxon>Gloeophyllales</taxon>
        <taxon>Gloeophyllaceae</taxon>
        <taxon>Neolentinus</taxon>
    </lineage>
</organism>
<name>A0A165SQ44_9AGAM</name>
<protein>
    <submittedName>
        <fullName evidence="1">Uncharacterized protein</fullName>
    </submittedName>
</protein>
<dbReference type="Proteomes" id="UP000076761">
    <property type="component" value="Unassembled WGS sequence"/>
</dbReference>
<sequence length="103" mass="11102">MLLLRPPRCFLSGLLLPRFHLHSTSFYAGASGSRGAHIVHTTSPHNVHGSAFKPYASFISYLTCLPLPCFLLSSLSSTVLSASAAIPSYHRSLSCTAPLFGPW</sequence>
<keyword evidence="2" id="KW-1185">Reference proteome</keyword>
<reference evidence="1 2" key="1">
    <citation type="journal article" date="2016" name="Mol. Biol. Evol.">
        <title>Comparative Genomics of Early-Diverging Mushroom-Forming Fungi Provides Insights into the Origins of Lignocellulose Decay Capabilities.</title>
        <authorList>
            <person name="Nagy L.G."/>
            <person name="Riley R."/>
            <person name="Tritt A."/>
            <person name="Adam C."/>
            <person name="Daum C."/>
            <person name="Floudas D."/>
            <person name="Sun H."/>
            <person name="Yadav J.S."/>
            <person name="Pangilinan J."/>
            <person name="Larsson K.H."/>
            <person name="Matsuura K."/>
            <person name="Barry K."/>
            <person name="Labutti K."/>
            <person name="Kuo R."/>
            <person name="Ohm R.A."/>
            <person name="Bhattacharya S.S."/>
            <person name="Shirouzu T."/>
            <person name="Yoshinaga Y."/>
            <person name="Martin F.M."/>
            <person name="Grigoriev I.V."/>
            <person name="Hibbett D.S."/>
        </authorList>
    </citation>
    <scope>NUCLEOTIDE SEQUENCE [LARGE SCALE GENOMIC DNA]</scope>
    <source>
        <strain evidence="1 2">HHB14362 ss-1</strain>
    </source>
</reference>
<evidence type="ECO:0000313" key="2">
    <source>
        <dbReference type="Proteomes" id="UP000076761"/>
    </source>
</evidence>
<dbReference type="AlphaFoldDB" id="A0A165SQ44"/>
<dbReference type="InParanoid" id="A0A165SQ44"/>
<dbReference type="EMBL" id="KV425571">
    <property type="protein sequence ID" value="KZT25496.1"/>
    <property type="molecule type" value="Genomic_DNA"/>
</dbReference>